<dbReference type="Pfam" id="PF00535">
    <property type="entry name" value="Glycos_transf_2"/>
    <property type="match status" value="1"/>
</dbReference>
<evidence type="ECO:0000313" key="3">
    <source>
        <dbReference type="EMBL" id="KEI68479.1"/>
    </source>
</evidence>
<feature type="transmembrane region" description="Helical" evidence="1">
    <location>
        <begin position="346"/>
        <end position="366"/>
    </location>
</feature>
<dbReference type="EC" id="2.4.1.41" evidence="3"/>
<evidence type="ECO:0000259" key="2">
    <source>
        <dbReference type="Pfam" id="PF00535"/>
    </source>
</evidence>
<dbReference type="PANTHER" id="PTHR43646">
    <property type="entry name" value="GLYCOSYLTRANSFERASE"/>
    <property type="match status" value="1"/>
</dbReference>
<reference evidence="3 4" key="1">
    <citation type="journal article" date="2014" name="Appl. Environ. Microbiol.">
        <title>Elucidation of insertion elements encoded on plasmids and in vitro construction of shuttle vectors from the toxic cyanobacterium Planktothrix.</title>
        <authorList>
            <person name="Christiansen G."/>
            <person name="Goesmann A."/>
            <person name="Kurmayer R."/>
        </authorList>
    </citation>
    <scope>NUCLEOTIDE SEQUENCE [LARGE SCALE GENOMIC DNA]</scope>
    <source>
        <strain evidence="3 4">NIVA-CYA 126/8</strain>
    </source>
</reference>
<feature type="transmembrane region" description="Helical" evidence="1">
    <location>
        <begin position="378"/>
        <end position="399"/>
    </location>
</feature>
<feature type="domain" description="Glycosyltransferase 2-like" evidence="2">
    <location>
        <begin position="48"/>
        <end position="227"/>
    </location>
</feature>
<dbReference type="InterPro" id="IPR029044">
    <property type="entry name" value="Nucleotide-diphossugar_trans"/>
</dbReference>
<feature type="transmembrane region" description="Helical" evidence="1">
    <location>
        <begin position="6"/>
        <end position="22"/>
    </location>
</feature>
<keyword evidence="1" id="KW-0472">Membrane</keyword>
<dbReference type="eggNOG" id="COG1215">
    <property type="taxonomic scope" value="Bacteria"/>
</dbReference>
<keyword evidence="1" id="KW-0812">Transmembrane</keyword>
<keyword evidence="3" id="KW-0808">Transferase</keyword>
<proteinExistence type="predicted"/>
<dbReference type="EMBL" id="CM002803">
    <property type="protein sequence ID" value="KEI68479.1"/>
    <property type="molecule type" value="Genomic_DNA"/>
</dbReference>
<evidence type="ECO:0000313" key="4">
    <source>
        <dbReference type="Proteomes" id="UP000027395"/>
    </source>
</evidence>
<evidence type="ECO:0000256" key="1">
    <source>
        <dbReference type="SAM" id="Phobius"/>
    </source>
</evidence>
<protein>
    <submittedName>
        <fullName evidence="3">Glycosyl transferase, family 2</fullName>
        <ecNumber evidence="3">2.4.1.41</ecNumber>
    </submittedName>
</protein>
<keyword evidence="4" id="KW-1185">Reference proteome</keyword>
<dbReference type="Proteomes" id="UP000027395">
    <property type="component" value="Chromosome"/>
</dbReference>
<dbReference type="RefSeq" id="WP_042155912.1">
    <property type="nucleotide sequence ID" value="NZ_CM002803.1"/>
</dbReference>
<dbReference type="GO" id="GO:0004653">
    <property type="term" value="F:polypeptide N-acetylgalactosaminyltransferase activity"/>
    <property type="evidence" value="ECO:0007669"/>
    <property type="project" value="UniProtKB-EC"/>
</dbReference>
<organism evidence="3 4">
    <name type="scientific">Planktothrix agardhii (strain NIVA-CYA 126/8)</name>
    <dbReference type="NCBI Taxonomy" id="388467"/>
    <lineage>
        <taxon>Bacteria</taxon>
        <taxon>Bacillati</taxon>
        <taxon>Cyanobacteriota</taxon>
        <taxon>Cyanophyceae</taxon>
        <taxon>Oscillatoriophycideae</taxon>
        <taxon>Oscillatoriales</taxon>
        <taxon>Microcoleaceae</taxon>
        <taxon>Planktothrix</taxon>
    </lineage>
</organism>
<accession>A0A073CJK4</accession>
<name>A0A073CJK4_PLAA1</name>
<dbReference type="Gene3D" id="3.90.550.10">
    <property type="entry name" value="Spore Coat Polysaccharide Biosynthesis Protein SpsA, Chain A"/>
    <property type="match status" value="1"/>
</dbReference>
<dbReference type="HOGENOM" id="CLU_038143_2_0_3"/>
<sequence>MENSILILTLLSLIIWIILLLFRGQFWRGDQRLFEVKEPLLNYPSVAVIVPARNEADLISTSLRSLLNQNYPGSFSIILVDDQSSDNTANIAQETAKLSNQTDRLNIITSQPLPAGWTGKLWAMEQGVKYTSMLNYIPQYILFTDADIEHSPNNLKQLVEKAETEKLQLVSLMVLLRCQSFWEKLLIPAFVFFFQKLYPFRWVNHPQSQLAAAAGGCILIHQEALTRIGGLAILKQALIDDCSLAQAVKNTPPTPLSKGGEDQLFTTVNQGFSIGSFIFPFTSKSYHPIWLGLTETTQSLRPYPNLLSIWDMVARTAFSQLNFSTILLGLTLIGMILIYLMSPLSLIWGIVHGNGLVILLALLTGLLMEIAYYPTLKLYQLSPIWGLTLPFIGFLYALMTLDSALRYWRGKGGSWKGRTYS</sequence>
<dbReference type="GeneID" id="77287847"/>
<dbReference type="STRING" id="388467.A19Y_3737"/>
<dbReference type="SUPFAM" id="SSF53448">
    <property type="entry name" value="Nucleotide-diphospho-sugar transferases"/>
    <property type="match status" value="1"/>
</dbReference>
<keyword evidence="1" id="KW-1133">Transmembrane helix</keyword>
<dbReference type="AlphaFoldDB" id="A0A073CJK4"/>
<dbReference type="PATRIC" id="fig|388467.6.peg.3684"/>
<keyword evidence="3" id="KW-0328">Glycosyltransferase</keyword>
<dbReference type="PANTHER" id="PTHR43646:SF3">
    <property type="entry name" value="SLR1566 PROTEIN"/>
    <property type="match status" value="1"/>
</dbReference>
<dbReference type="NCBIfam" id="TIGR03469">
    <property type="entry name" value="HpnB"/>
    <property type="match status" value="1"/>
</dbReference>
<feature type="transmembrane region" description="Helical" evidence="1">
    <location>
        <begin position="321"/>
        <end position="340"/>
    </location>
</feature>
<gene>
    <name evidence="3" type="ORF">A19Y_3737</name>
</gene>
<dbReference type="InterPro" id="IPR017832">
    <property type="entry name" value="Glyco_trans_2_hopen-assoc_HpnB"/>
</dbReference>
<dbReference type="InterPro" id="IPR001173">
    <property type="entry name" value="Glyco_trans_2-like"/>
</dbReference>